<feature type="signal peptide" evidence="2">
    <location>
        <begin position="1"/>
        <end position="19"/>
    </location>
</feature>
<evidence type="ECO:0000256" key="1">
    <source>
        <dbReference type="ARBA" id="ARBA00022729"/>
    </source>
</evidence>
<dbReference type="AlphaFoldDB" id="A0A238F7W8"/>
<accession>A0A238F7W8</accession>
<evidence type="ECO:0000313" key="4">
    <source>
        <dbReference type="EMBL" id="SCV67268.1"/>
    </source>
</evidence>
<gene>
    <name evidence="4" type="ORF">BQ2448_5914</name>
</gene>
<name>A0A238F7W8_9BASI</name>
<feature type="domain" description="Peptidase S9 prolyl oligopeptidase catalytic" evidence="3">
    <location>
        <begin position="449"/>
        <end position="561"/>
    </location>
</feature>
<dbReference type="Pfam" id="PF00326">
    <property type="entry name" value="Peptidase_S9"/>
    <property type="match status" value="1"/>
</dbReference>
<protein>
    <submittedName>
        <fullName evidence="4">BQ2448_5914 protein</fullName>
    </submittedName>
</protein>
<proteinExistence type="predicted"/>
<evidence type="ECO:0000256" key="2">
    <source>
        <dbReference type="SAM" id="SignalP"/>
    </source>
</evidence>
<feature type="chain" id="PRO_5012963689" evidence="2">
    <location>
        <begin position="20"/>
        <end position="924"/>
    </location>
</feature>
<sequence>MHHVLHSLVTLSLLASCLARSQIVLNHEVDPTRTLRRHRPGDRSQWNSIGPFPIGTREYPILPPFLPSLNQSTFTTPLVFGAEVGWKVVEEDQDGWVHVGDQSIDWQALRWTTGWSTLQHRTHYHRVLMIPRTGLYSLHLMGGATEFSVLRESENGSDRKWYNGNVYDYKADLGHLVRLEQGNYHLRVDYVFDIRVSGEPPEGGVPTGKWKLNVEEQKEGIVVGGKRTTVPSLVKGWIMGDVVGVQVSNLQSAEITIKQVTWESGGDEVVTFLCQPVTIAPGQTRLVTVHLRQTHAIRKMTSQSSHEVTLSFITQSSLSKDSRYSHLIVFPIVDSSPSNPSVLISTYLSNSGVPTYASYRPPRATSTCSPFVLLALHGAGVDPATAPEWVPSIKPRQEEWIVFPLGLTEWGYDWHGPSLHDSFSAVRHLKDHLEEKWAKVHGLSEAAMACEVEKLVVLGHSNGGQGAWYLMSRYPDLVAGGVPAAGYVKIQDYVPYHLSIGHHYRDPSLTGILTSSLTSFDNDLYASNLAGLDILARHGTIDDNVPVQHSRQYVTTVREWATSPHANASKIQMSEVLLMNHWWDSVFRETTTQHFIDELVEGAKKVARNVNLVHERDDDRVEFTLTTANPHETGSKQGFKIVELETPGRLARIHVKIWTSDIGVRMAQVQTKNVYSFSIGPSPSPLKGIAQLGINAQPSINLSAKESHEEPLHFIRSSEGETFSRTHTLSPARPYGPLLSILTTPNPLRIIVGTQGPSSNTEQLRSIARRIASDAYLYGRVDSIIQDDVQVLENESLAGSSNVVLLGDSFSNLVTKKWGKNARVPVSFLSPSAIKIQNRVFQSKSQGIIYLAPHPACSSCLTLILSGTDSLGLEKGYRFFPFRTGVALPEWVVSSGAEDGQKGGVEAAGFWARDWGRSEAMSFL</sequence>
<dbReference type="InterPro" id="IPR029058">
    <property type="entry name" value="AB_hydrolase_fold"/>
</dbReference>
<dbReference type="Gene3D" id="3.40.50.1820">
    <property type="entry name" value="alpha/beta hydrolase"/>
    <property type="match status" value="1"/>
</dbReference>
<reference evidence="5" key="1">
    <citation type="submission" date="2016-09" db="EMBL/GenBank/DDBJ databases">
        <authorList>
            <person name="Jeantristanb JTB J.-T."/>
            <person name="Ricardo R."/>
        </authorList>
    </citation>
    <scope>NUCLEOTIDE SEQUENCE [LARGE SCALE GENOMIC DNA]</scope>
</reference>
<dbReference type="PANTHER" id="PTHR43037:SF4">
    <property type="entry name" value="PEPTIDASE S9 PROLYL OLIGOPEPTIDASE CATALYTIC DOMAIN-CONTAINING PROTEIN"/>
    <property type="match status" value="1"/>
</dbReference>
<keyword evidence="5" id="KW-1185">Reference proteome</keyword>
<dbReference type="Proteomes" id="UP000198372">
    <property type="component" value="Unassembled WGS sequence"/>
</dbReference>
<dbReference type="GO" id="GO:0006508">
    <property type="term" value="P:proteolysis"/>
    <property type="evidence" value="ECO:0007669"/>
    <property type="project" value="InterPro"/>
</dbReference>
<dbReference type="EMBL" id="FMSP01000001">
    <property type="protein sequence ID" value="SCV67268.1"/>
    <property type="molecule type" value="Genomic_DNA"/>
</dbReference>
<organism evidence="4 5">
    <name type="scientific">Microbotryum intermedium</name>
    <dbReference type="NCBI Taxonomy" id="269621"/>
    <lineage>
        <taxon>Eukaryota</taxon>
        <taxon>Fungi</taxon>
        <taxon>Dikarya</taxon>
        <taxon>Basidiomycota</taxon>
        <taxon>Pucciniomycotina</taxon>
        <taxon>Microbotryomycetes</taxon>
        <taxon>Microbotryales</taxon>
        <taxon>Microbotryaceae</taxon>
        <taxon>Microbotryum</taxon>
    </lineage>
</organism>
<dbReference type="SUPFAM" id="SSF53474">
    <property type="entry name" value="alpha/beta-Hydrolases"/>
    <property type="match status" value="1"/>
</dbReference>
<dbReference type="InterPro" id="IPR050955">
    <property type="entry name" value="Plant_Biomass_Hydrol_Est"/>
</dbReference>
<dbReference type="OrthoDB" id="2535986at2759"/>
<dbReference type="STRING" id="269621.A0A238F7W8"/>
<keyword evidence="1 2" id="KW-0732">Signal</keyword>
<dbReference type="GO" id="GO:0008236">
    <property type="term" value="F:serine-type peptidase activity"/>
    <property type="evidence" value="ECO:0007669"/>
    <property type="project" value="InterPro"/>
</dbReference>
<evidence type="ECO:0000313" key="5">
    <source>
        <dbReference type="Proteomes" id="UP000198372"/>
    </source>
</evidence>
<dbReference type="InterPro" id="IPR001375">
    <property type="entry name" value="Peptidase_S9_cat"/>
</dbReference>
<dbReference type="PANTHER" id="PTHR43037">
    <property type="entry name" value="UNNAMED PRODUCT-RELATED"/>
    <property type="match status" value="1"/>
</dbReference>
<evidence type="ECO:0000259" key="3">
    <source>
        <dbReference type="Pfam" id="PF00326"/>
    </source>
</evidence>